<name>A0A7J7YDE8_MYOMY</name>
<keyword evidence="4" id="KW-1185">Reference proteome</keyword>
<dbReference type="AlphaFoldDB" id="A0A7J7YDE8"/>
<dbReference type="Proteomes" id="UP000527355">
    <property type="component" value="Unassembled WGS sequence"/>
</dbReference>
<dbReference type="PANTHER" id="PTHR14112">
    <property type="entry name" value="SYNOVIAL SARCOMA, X MEMBER"/>
    <property type="match status" value="1"/>
</dbReference>
<organism evidence="3 4">
    <name type="scientific">Myotis myotis</name>
    <name type="common">Greater mouse-eared bat</name>
    <name type="synonym">Vespertilio myotis</name>
    <dbReference type="NCBI Taxonomy" id="51298"/>
    <lineage>
        <taxon>Eukaryota</taxon>
        <taxon>Metazoa</taxon>
        <taxon>Chordata</taxon>
        <taxon>Craniata</taxon>
        <taxon>Vertebrata</taxon>
        <taxon>Euteleostomi</taxon>
        <taxon>Mammalia</taxon>
        <taxon>Eutheria</taxon>
        <taxon>Laurasiatheria</taxon>
        <taxon>Chiroptera</taxon>
        <taxon>Yangochiroptera</taxon>
        <taxon>Vespertilionidae</taxon>
        <taxon>Myotis</taxon>
    </lineage>
</organism>
<feature type="domain" description="KRAB-related" evidence="2">
    <location>
        <begin position="20"/>
        <end position="83"/>
    </location>
</feature>
<dbReference type="GO" id="GO:0005634">
    <property type="term" value="C:nucleus"/>
    <property type="evidence" value="ECO:0007669"/>
    <property type="project" value="InterPro"/>
</dbReference>
<evidence type="ECO:0000313" key="3">
    <source>
        <dbReference type="EMBL" id="KAF6359982.1"/>
    </source>
</evidence>
<gene>
    <name evidence="3" type="ORF">mMyoMyo1_010944</name>
</gene>
<comment type="caution">
    <text evidence="3">The sequence shown here is derived from an EMBL/GenBank/DDBJ whole genome shotgun (WGS) entry which is preliminary data.</text>
</comment>
<dbReference type="PROSITE" id="PS50806">
    <property type="entry name" value="KRAB_RELATED"/>
    <property type="match status" value="1"/>
</dbReference>
<dbReference type="InterPro" id="IPR003655">
    <property type="entry name" value="aKRAB"/>
</dbReference>
<feature type="compositionally biased region" description="Basic and acidic residues" evidence="1">
    <location>
        <begin position="79"/>
        <end position="105"/>
    </location>
</feature>
<feature type="region of interest" description="Disordered" evidence="1">
    <location>
        <begin position="1"/>
        <end position="35"/>
    </location>
</feature>
<sequence length="135" mass="15552">MNRDSSLDNNPMEGSQDSEKTSEMSQDVPKCLTKEEWTKLGNLSQRICVYMKEAYEVLIGQGLNTVPGSMHPNNQTTEAGKHDSDEAQDPRNHVLELTESKKEETNVWVGRLRERKNHIVYEEISDPEEDDELWM</sequence>
<protein>
    <recommendedName>
        <fullName evidence="2">KRAB-related domain-containing protein</fullName>
    </recommendedName>
</protein>
<reference evidence="3 4" key="1">
    <citation type="journal article" date="2020" name="Nature">
        <title>Six reference-quality genomes reveal evolution of bat adaptations.</title>
        <authorList>
            <person name="Jebb D."/>
            <person name="Huang Z."/>
            <person name="Pippel M."/>
            <person name="Hughes G.M."/>
            <person name="Lavrichenko K."/>
            <person name="Devanna P."/>
            <person name="Winkler S."/>
            <person name="Jermiin L.S."/>
            <person name="Skirmuntt E.C."/>
            <person name="Katzourakis A."/>
            <person name="Burkitt-Gray L."/>
            <person name="Ray D.A."/>
            <person name="Sullivan K.A.M."/>
            <person name="Roscito J.G."/>
            <person name="Kirilenko B.M."/>
            <person name="Davalos L.M."/>
            <person name="Corthals A.P."/>
            <person name="Power M.L."/>
            <person name="Jones G."/>
            <person name="Ransome R.D."/>
            <person name="Dechmann D.K.N."/>
            <person name="Locatelli A.G."/>
            <person name="Puechmaille S.J."/>
            <person name="Fedrigo O."/>
            <person name="Jarvis E.D."/>
            <person name="Hiller M."/>
            <person name="Vernes S.C."/>
            <person name="Myers E.W."/>
            <person name="Teeling E.C."/>
        </authorList>
    </citation>
    <scope>NUCLEOTIDE SEQUENCE [LARGE SCALE GENOMIC DNA]</scope>
    <source>
        <strain evidence="3">MMyoMyo1</strain>
        <tissue evidence="3">Flight muscle</tissue>
    </source>
</reference>
<feature type="compositionally biased region" description="Polar residues" evidence="1">
    <location>
        <begin position="63"/>
        <end position="78"/>
    </location>
</feature>
<dbReference type="PANTHER" id="PTHR14112:SF1">
    <property type="entry name" value="KRAB-RELATED DOMAIN-CONTAINING PROTEIN"/>
    <property type="match status" value="1"/>
</dbReference>
<evidence type="ECO:0000313" key="4">
    <source>
        <dbReference type="Proteomes" id="UP000527355"/>
    </source>
</evidence>
<dbReference type="VEuPathDB" id="HostDB:LOC118653972"/>
<dbReference type="Pfam" id="PF09514">
    <property type="entry name" value="SSXRD"/>
    <property type="match status" value="1"/>
</dbReference>
<evidence type="ECO:0000256" key="1">
    <source>
        <dbReference type="SAM" id="MobiDB-lite"/>
    </source>
</evidence>
<dbReference type="EMBL" id="JABWUV010000004">
    <property type="protein sequence ID" value="KAF6359982.1"/>
    <property type="molecule type" value="Genomic_DNA"/>
</dbReference>
<proteinExistence type="predicted"/>
<dbReference type="InterPro" id="IPR019041">
    <property type="entry name" value="SSXRD_motif"/>
</dbReference>
<feature type="region of interest" description="Disordered" evidence="1">
    <location>
        <begin position="63"/>
        <end position="105"/>
    </location>
</feature>
<evidence type="ECO:0000259" key="2">
    <source>
        <dbReference type="PROSITE" id="PS50806"/>
    </source>
</evidence>
<dbReference type="GO" id="GO:0006355">
    <property type="term" value="P:regulation of DNA-templated transcription"/>
    <property type="evidence" value="ECO:0007669"/>
    <property type="project" value="InterPro"/>
</dbReference>
<accession>A0A7J7YDE8</accession>